<dbReference type="PANTHER" id="PTHR14604:SF4">
    <property type="entry name" value="F-BOX DOMAIN-CONTAINING PROTEIN"/>
    <property type="match status" value="1"/>
</dbReference>
<feature type="repeat" description="WD" evidence="1">
    <location>
        <begin position="2"/>
        <end position="32"/>
    </location>
</feature>
<evidence type="ECO:0000313" key="2">
    <source>
        <dbReference type="Proteomes" id="UP000887565"/>
    </source>
</evidence>
<dbReference type="AlphaFoldDB" id="A0A915KFA7"/>
<sequence>MLTEHTGRVFRLQFDDFQLVSSSHDDSILIWDFLNFGRPEQEEGGGVVATEPGVKRCRKVVFPQTLF</sequence>
<dbReference type="InterPro" id="IPR036322">
    <property type="entry name" value="WD40_repeat_dom_sf"/>
</dbReference>
<dbReference type="Proteomes" id="UP000887565">
    <property type="component" value="Unplaced"/>
</dbReference>
<reference evidence="3" key="1">
    <citation type="submission" date="2022-11" db="UniProtKB">
        <authorList>
            <consortium name="WormBaseParasite"/>
        </authorList>
    </citation>
    <scope>IDENTIFICATION</scope>
</reference>
<dbReference type="InterPro" id="IPR001680">
    <property type="entry name" value="WD40_rpt"/>
</dbReference>
<keyword evidence="2" id="KW-1185">Reference proteome</keyword>
<name>A0A915KFA7_ROMCU</name>
<proteinExistence type="predicted"/>
<dbReference type="InterPro" id="IPR050995">
    <property type="entry name" value="WD-F-box_domain-protein"/>
</dbReference>
<protein>
    <submittedName>
        <fullName evidence="3">Uncharacterized protein</fullName>
    </submittedName>
</protein>
<accession>A0A915KFA7</accession>
<dbReference type="PROSITE" id="PS50082">
    <property type="entry name" value="WD_REPEATS_2"/>
    <property type="match status" value="1"/>
</dbReference>
<dbReference type="InterPro" id="IPR015943">
    <property type="entry name" value="WD40/YVTN_repeat-like_dom_sf"/>
</dbReference>
<evidence type="ECO:0000313" key="3">
    <source>
        <dbReference type="WBParaSite" id="nRc.2.0.1.t37493-RA"/>
    </source>
</evidence>
<dbReference type="WBParaSite" id="nRc.2.0.1.t37493-RA">
    <property type="protein sequence ID" value="nRc.2.0.1.t37493-RA"/>
    <property type="gene ID" value="nRc.2.0.1.g37493"/>
</dbReference>
<dbReference type="Gene3D" id="2.130.10.10">
    <property type="entry name" value="YVTN repeat-like/Quinoprotein amine dehydrogenase"/>
    <property type="match status" value="1"/>
</dbReference>
<organism evidence="2 3">
    <name type="scientific">Romanomermis culicivorax</name>
    <name type="common">Nematode worm</name>
    <dbReference type="NCBI Taxonomy" id="13658"/>
    <lineage>
        <taxon>Eukaryota</taxon>
        <taxon>Metazoa</taxon>
        <taxon>Ecdysozoa</taxon>
        <taxon>Nematoda</taxon>
        <taxon>Enoplea</taxon>
        <taxon>Dorylaimia</taxon>
        <taxon>Mermithida</taxon>
        <taxon>Mermithoidea</taxon>
        <taxon>Mermithidae</taxon>
        <taxon>Romanomermis</taxon>
    </lineage>
</organism>
<dbReference type="PANTHER" id="PTHR14604">
    <property type="entry name" value="WD40 REPEAT PF20"/>
    <property type="match status" value="1"/>
</dbReference>
<evidence type="ECO:0000256" key="1">
    <source>
        <dbReference type="PROSITE-ProRule" id="PRU00221"/>
    </source>
</evidence>
<dbReference type="SUPFAM" id="SSF50978">
    <property type="entry name" value="WD40 repeat-like"/>
    <property type="match status" value="1"/>
</dbReference>
<keyword evidence="1" id="KW-0853">WD repeat</keyword>